<keyword evidence="1" id="KW-0677">Repeat</keyword>
<keyword evidence="2" id="KW-0201">Cytochrome c-type biogenesis</keyword>
<accession>A0A378I1B5</accession>
<protein>
    <submittedName>
        <fullName evidence="7">Cytochrome c type biogenesis protein CcmH</fullName>
    </submittedName>
</protein>
<keyword evidence="8" id="KW-1185">Reference proteome</keyword>
<feature type="repeat" description="TPR" evidence="4">
    <location>
        <begin position="98"/>
        <end position="131"/>
    </location>
</feature>
<evidence type="ECO:0000313" key="7">
    <source>
        <dbReference type="EMBL" id="STX28396.1"/>
    </source>
</evidence>
<evidence type="ECO:0000256" key="1">
    <source>
        <dbReference type="ARBA" id="ARBA00022737"/>
    </source>
</evidence>
<evidence type="ECO:0000256" key="5">
    <source>
        <dbReference type="SAM" id="Phobius"/>
    </source>
</evidence>
<dbReference type="PANTHER" id="PTHR47870">
    <property type="entry name" value="CYTOCHROME C-TYPE BIOGENESIS PROTEIN CCMH"/>
    <property type="match status" value="1"/>
</dbReference>
<feature type="transmembrane region" description="Helical" evidence="5">
    <location>
        <begin position="32"/>
        <end position="51"/>
    </location>
</feature>
<feature type="domain" description="Cytochrome c-type biogenesis protein H TPR" evidence="6">
    <location>
        <begin position="81"/>
        <end position="204"/>
    </location>
</feature>
<evidence type="ECO:0000256" key="3">
    <source>
        <dbReference type="ARBA" id="ARBA00022803"/>
    </source>
</evidence>
<sequence length="222" mass="25336">MSHWVLISCLITLASFAVVIIIYPLGSTLKRGFVPVVVSLVMFITLAYYQWGAYPAWRQYKHNEMAEFRAKTLLDNIKSPQELIKTLKSHLDDTPASARGWYLLGRLYVSQGDWLSGRDAFAKSYQLNPKDELIVINYATSLWQLNQQHFNEDIRALFEGLLRQIPNQPDALAMLALDAYENQNYGLAINYWQQLLKFAPPESDEASSLRKAIAKAHAKQQA</sequence>
<evidence type="ECO:0000256" key="2">
    <source>
        <dbReference type="ARBA" id="ARBA00022748"/>
    </source>
</evidence>
<dbReference type="SUPFAM" id="SSF48452">
    <property type="entry name" value="TPR-like"/>
    <property type="match status" value="1"/>
</dbReference>
<dbReference type="Pfam" id="PF23914">
    <property type="entry name" value="TPR_CcmH_CycH"/>
    <property type="match status" value="1"/>
</dbReference>
<dbReference type="InterPro" id="IPR019734">
    <property type="entry name" value="TPR_rpt"/>
</dbReference>
<dbReference type="GO" id="GO:0017004">
    <property type="term" value="P:cytochrome complex assembly"/>
    <property type="evidence" value="ECO:0007669"/>
    <property type="project" value="UniProtKB-KW"/>
</dbReference>
<dbReference type="AlphaFoldDB" id="A0A378I1B5"/>
<dbReference type="OrthoDB" id="9776053at2"/>
<reference evidence="7 8" key="1">
    <citation type="submission" date="2018-06" db="EMBL/GenBank/DDBJ databases">
        <authorList>
            <consortium name="Pathogen Informatics"/>
            <person name="Doyle S."/>
        </authorList>
    </citation>
    <scope>NUCLEOTIDE SEQUENCE [LARGE SCALE GENOMIC DNA]</scope>
    <source>
        <strain evidence="7 8">NCTC13315</strain>
    </source>
</reference>
<dbReference type="InterPro" id="IPR056413">
    <property type="entry name" value="TPR_CcmH_CycH"/>
</dbReference>
<dbReference type="RefSeq" id="WP_115302146.1">
    <property type="nucleotide sequence ID" value="NZ_CAAAHO010000001.1"/>
</dbReference>
<dbReference type="EMBL" id="UGNV01000001">
    <property type="protein sequence ID" value="STX28396.1"/>
    <property type="molecule type" value="Genomic_DNA"/>
</dbReference>
<keyword evidence="5" id="KW-1133">Transmembrane helix</keyword>
<evidence type="ECO:0000259" key="6">
    <source>
        <dbReference type="Pfam" id="PF23914"/>
    </source>
</evidence>
<keyword evidence="5" id="KW-0472">Membrane</keyword>
<dbReference type="SMART" id="SM00028">
    <property type="entry name" value="TPR"/>
    <property type="match status" value="2"/>
</dbReference>
<dbReference type="Gene3D" id="1.25.40.10">
    <property type="entry name" value="Tetratricopeptide repeat domain"/>
    <property type="match status" value="1"/>
</dbReference>
<dbReference type="PANTHER" id="PTHR47870:SF1">
    <property type="entry name" value="CYTOCHROME C-TYPE BIOGENESIS PROTEIN CCMH"/>
    <property type="match status" value="1"/>
</dbReference>
<dbReference type="Proteomes" id="UP000254968">
    <property type="component" value="Unassembled WGS sequence"/>
</dbReference>
<gene>
    <name evidence="7" type="primary">ccmH_2</name>
    <name evidence="7" type="ORF">NCTC13315_00925</name>
</gene>
<evidence type="ECO:0000256" key="4">
    <source>
        <dbReference type="PROSITE-ProRule" id="PRU00339"/>
    </source>
</evidence>
<feature type="transmembrane region" description="Helical" evidence="5">
    <location>
        <begin position="5"/>
        <end position="26"/>
    </location>
</feature>
<keyword evidence="5" id="KW-0812">Transmembrane</keyword>
<organism evidence="7 8">
    <name type="scientific">Legionella beliardensis</name>
    <dbReference type="NCBI Taxonomy" id="91822"/>
    <lineage>
        <taxon>Bacteria</taxon>
        <taxon>Pseudomonadati</taxon>
        <taxon>Pseudomonadota</taxon>
        <taxon>Gammaproteobacteria</taxon>
        <taxon>Legionellales</taxon>
        <taxon>Legionellaceae</taxon>
        <taxon>Legionella</taxon>
    </lineage>
</organism>
<name>A0A378I1B5_9GAMM</name>
<proteinExistence type="predicted"/>
<evidence type="ECO:0000313" key="8">
    <source>
        <dbReference type="Proteomes" id="UP000254968"/>
    </source>
</evidence>
<dbReference type="InterPro" id="IPR051263">
    <property type="entry name" value="C-type_cytochrome_biogenesis"/>
</dbReference>
<keyword evidence="3 4" id="KW-0802">TPR repeat</keyword>
<dbReference type="InterPro" id="IPR011990">
    <property type="entry name" value="TPR-like_helical_dom_sf"/>
</dbReference>
<dbReference type="PROSITE" id="PS50005">
    <property type="entry name" value="TPR"/>
    <property type="match status" value="1"/>
</dbReference>